<feature type="domain" description="NAD-dependent epimerase/dehydratase" evidence="3">
    <location>
        <begin position="139"/>
        <end position="332"/>
    </location>
</feature>
<organism evidence="4 5">
    <name type="scientific">Sphaerobolus stellatus (strain SS14)</name>
    <dbReference type="NCBI Taxonomy" id="990650"/>
    <lineage>
        <taxon>Eukaryota</taxon>
        <taxon>Fungi</taxon>
        <taxon>Dikarya</taxon>
        <taxon>Basidiomycota</taxon>
        <taxon>Agaricomycotina</taxon>
        <taxon>Agaricomycetes</taxon>
        <taxon>Phallomycetidae</taxon>
        <taxon>Geastrales</taxon>
        <taxon>Sphaerobolaceae</taxon>
        <taxon>Sphaerobolus</taxon>
    </lineage>
</organism>
<sequence length="425" mass="46884">MLTAREVHVWVKSRKTVERIRNLGKRWRKVTPRVALSGLALALMPPVPPSATILVTGAPHISIICLSHIAEKADLGLSVPGSFALSSIVITESEPPFGHKKKARSLSVCLPKLTPEILSMSLYRIFKRQAPVPGPCNDCIHQCLLLQEGVFDQCLEDVEGVQHIASPLTGDPDALIGVAVNGTLSLLQSVAAHGHRVKRVVITSSAAALMHKKPIPCVYTEDDWNHNALEPLPKNATPVQKYYSSKSLQEKTAWDFVQGKHFDLVTILPPLVIGPMIHKIEAKEAMSYSLAQFANGIHNEKGPETPFGNWIDVRDVADAHLLALKEAEASGHRLIISAEPASWQTICRSDVFFLWHSNNAFIDDILHREHPDLPDIPIGNPGETEKGMPPWSFDSSRIRKLGFKYRALGESARDTICSLKEGKWL</sequence>
<comment type="similarity">
    <text evidence="2">Belongs to the NAD(P)-dependent epimerase/dehydratase family. Dihydroflavonol-4-reductase subfamily.</text>
</comment>
<dbReference type="InterPro" id="IPR036291">
    <property type="entry name" value="NAD(P)-bd_dom_sf"/>
</dbReference>
<dbReference type="OrthoDB" id="2735536at2759"/>
<dbReference type="Proteomes" id="UP000054279">
    <property type="component" value="Unassembled WGS sequence"/>
</dbReference>
<dbReference type="GO" id="GO:0016616">
    <property type="term" value="F:oxidoreductase activity, acting on the CH-OH group of donors, NAD or NADP as acceptor"/>
    <property type="evidence" value="ECO:0007669"/>
    <property type="project" value="TreeGrafter"/>
</dbReference>
<protein>
    <submittedName>
        <fullName evidence="4">Unplaced genomic scaffold SPHSTscaffold_36, whole genome shotgun sequence</fullName>
    </submittedName>
</protein>
<dbReference type="HOGENOM" id="CLU_645858_0_0_1"/>
<keyword evidence="5" id="KW-1185">Reference proteome</keyword>
<dbReference type="InterPro" id="IPR001509">
    <property type="entry name" value="Epimerase_deHydtase"/>
</dbReference>
<evidence type="ECO:0000313" key="5">
    <source>
        <dbReference type="Proteomes" id="UP000054279"/>
    </source>
</evidence>
<dbReference type="Pfam" id="PF01370">
    <property type="entry name" value="Epimerase"/>
    <property type="match status" value="1"/>
</dbReference>
<gene>
    <name evidence="4" type="ORF">M422DRAFT_250920</name>
</gene>
<evidence type="ECO:0000256" key="1">
    <source>
        <dbReference type="ARBA" id="ARBA00023002"/>
    </source>
</evidence>
<dbReference type="SUPFAM" id="SSF51735">
    <property type="entry name" value="NAD(P)-binding Rossmann-fold domains"/>
    <property type="match status" value="1"/>
</dbReference>
<dbReference type="EMBL" id="KN837111">
    <property type="protein sequence ID" value="KIJ45609.1"/>
    <property type="molecule type" value="Genomic_DNA"/>
</dbReference>
<dbReference type="AlphaFoldDB" id="A0A0C9VF14"/>
<name>A0A0C9VF14_SPHS4</name>
<evidence type="ECO:0000256" key="2">
    <source>
        <dbReference type="ARBA" id="ARBA00023445"/>
    </source>
</evidence>
<dbReference type="PANTHER" id="PTHR10366">
    <property type="entry name" value="NAD DEPENDENT EPIMERASE/DEHYDRATASE"/>
    <property type="match status" value="1"/>
</dbReference>
<dbReference type="Gene3D" id="3.40.50.720">
    <property type="entry name" value="NAD(P)-binding Rossmann-like Domain"/>
    <property type="match status" value="1"/>
</dbReference>
<dbReference type="InterPro" id="IPR050425">
    <property type="entry name" value="NAD(P)_dehydrat-like"/>
</dbReference>
<reference evidence="4 5" key="1">
    <citation type="submission" date="2014-06" db="EMBL/GenBank/DDBJ databases">
        <title>Evolutionary Origins and Diversification of the Mycorrhizal Mutualists.</title>
        <authorList>
            <consortium name="DOE Joint Genome Institute"/>
            <consortium name="Mycorrhizal Genomics Consortium"/>
            <person name="Kohler A."/>
            <person name="Kuo A."/>
            <person name="Nagy L.G."/>
            <person name="Floudas D."/>
            <person name="Copeland A."/>
            <person name="Barry K.W."/>
            <person name="Cichocki N."/>
            <person name="Veneault-Fourrey C."/>
            <person name="LaButti K."/>
            <person name="Lindquist E.A."/>
            <person name="Lipzen A."/>
            <person name="Lundell T."/>
            <person name="Morin E."/>
            <person name="Murat C."/>
            <person name="Riley R."/>
            <person name="Ohm R."/>
            <person name="Sun H."/>
            <person name="Tunlid A."/>
            <person name="Henrissat B."/>
            <person name="Grigoriev I.V."/>
            <person name="Hibbett D.S."/>
            <person name="Martin F."/>
        </authorList>
    </citation>
    <scope>NUCLEOTIDE SEQUENCE [LARGE SCALE GENOMIC DNA]</scope>
    <source>
        <strain evidence="4 5">SS14</strain>
    </source>
</reference>
<dbReference type="PANTHER" id="PTHR10366:SF564">
    <property type="entry name" value="STEROL-4-ALPHA-CARBOXYLATE 3-DEHYDROGENASE, DECARBOXYLATING"/>
    <property type="match status" value="1"/>
</dbReference>
<evidence type="ECO:0000259" key="3">
    <source>
        <dbReference type="Pfam" id="PF01370"/>
    </source>
</evidence>
<accession>A0A0C9VF14</accession>
<keyword evidence="1" id="KW-0560">Oxidoreductase</keyword>
<proteinExistence type="inferred from homology"/>
<evidence type="ECO:0000313" key="4">
    <source>
        <dbReference type="EMBL" id="KIJ45609.1"/>
    </source>
</evidence>